<dbReference type="Proteomes" id="UP000515472">
    <property type="component" value="Chromosome"/>
</dbReference>
<evidence type="ECO:0000256" key="1">
    <source>
        <dbReference type="SAM" id="MobiDB-lite"/>
    </source>
</evidence>
<dbReference type="SUPFAM" id="SSF46689">
    <property type="entry name" value="Homeodomain-like"/>
    <property type="match status" value="1"/>
</dbReference>
<dbReference type="InterPro" id="IPR036397">
    <property type="entry name" value="RNaseH_sf"/>
</dbReference>
<name>A0A7R7FTB1_9BACT</name>
<proteinExistence type="predicted"/>
<gene>
    <name evidence="3" type="ORF">GEOBRER4_n2754</name>
</gene>
<dbReference type="GO" id="GO:0003676">
    <property type="term" value="F:nucleic acid binding"/>
    <property type="evidence" value="ECO:0007669"/>
    <property type="project" value="InterPro"/>
</dbReference>
<evidence type="ECO:0000313" key="3">
    <source>
        <dbReference type="EMBL" id="BCO11464.1"/>
    </source>
</evidence>
<evidence type="ECO:0000259" key="2">
    <source>
        <dbReference type="PROSITE" id="PS50994"/>
    </source>
</evidence>
<dbReference type="EMBL" id="AP023213">
    <property type="protein sequence ID" value="BCO11464.1"/>
    <property type="molecule type" value="Genomic_DNA"/>
</dbReference>
<sequence length="339" mass="38797">MTGNIAKVCQKHGVNRRRFREKLVRFQENGVAGLADQRHSQNARIAGPAYDKVVAVALRNEGASSKMISYTMRLNGVKISPSSIQRILRKEGLTSKKARLERLEEIWKKREDPRYAEIIGDRASVQKVVERIATINPRVRMYKSRSTTPGARVVHDVHFVGVYCGQKYFCNMVIDTCSSYAIATLQTTDRAKEDYDFLLETLPTFAELGAPIQEINTDLNPRYDRLLNSLIDRIADKLKDGLKGKSMDKLKAEINFEHRRERCTPGRHLGYIDHFVRRVRTDFFNTPNLQDISSSFEQINTQFQHWLHQYNSSSSEGFPNFGQSPLQSILDSKGQQAEN</sequence>
<evidence type="ECO:0000313" key="4">
    <source>
        <dbReference type="Proteomes" id="UP000515472"/>
    </source>
</evidence>
<dbReference type="AlphaFoldDB" id="A0A7R7FTB1"/>
<dbReference type="InterPro" id="IPR009057">
    <property type="entry name" value="Homeodomain-like_sf"/>
</dbReference>
<reference evidence="3 4" key="1">
    <citation type="submission" date="2020-06" db="EMBL/GenBank/DDBJ databases">
        <title>Interaction of electrochemicaly active bacteria, Geobacter bremensis R4 on different carbon anode.</title>
        <authorList>
            <person name="Meng L."/>
            <person name="Yoshida N."/>
        </authorList>
    </citation>
    <scope>NUCLEOTIDE SEQUENCE [LARGE SCALE GENOMIC DNA]</scope>
    <source>
        <strain evidence="3 4">R4</strain>
    </source>
</reference>
<protein>
    <recommendedName>
        <fullName evidence="2">Integrase catalytic domain-containing protein</fullName>
    </recommendedName>
</protein>
<keyword evidence="4" id="KW-1185">Reference proteome</keyword>
<feature type="region of interest" description="Disordered" evidence="1">
    <location>
        <begin position="317"/>
        <end position="339"/>
    </location>
</feature>
<dbReference type="Gene3D" id="3.30.420.10">
    <property type="entry name" value="Ribonuclease H-like superfamily/Ribonuclease H"/>
    <property type="match status" value="1"/>
</dbReference>
<organism evidence="3 4">
    <name type="scientific">Citrifermentans bremense</name>
    <dbReference type="NCBI Taxonomy" id="60035"/>
    <lineage>
        <taxon>Bacteria</taxon>
        <taxon>Pseudomonadati</taxon>
        <taxon>Thermodesulfobacteriota</taxon>
        <taxon>Desulfuromonadia</taxon>
        <taxon>Geobacterales</taxon>
        <taxon>Geobacteraceae</taxon>
        <taxon>Citrifermentans</taxon>
    </lineage>
</organism>
<dbReference type="GO" id="GO:0015074">
    <property type="term" value="P:DNA integration"/>
    <property type="evidence" value="ECO:0007669"/>
    <property type="project" value="InterPro"/>
</dbReference>
<feature type="domain" description="Integrase catalytic" evidence="2">
    <location>
        <begin position="145"/>
        <end position="333"/>
    </location>
</feature>
<accession>A0A7R7FTB1</accession>
<dbReference type="PROSITE" id="PS50994">
    <property type="entry name" value="INTEGRASE"/>
    <property type="match status" value="1"/>
</dbReference>
<dbReference type="InterPro" id="IPR001584">
    <property type="entry name" value="Integrase_cat-core"/>
</dbReference>